<dbReference type="EMBL" id="CP023695">
    <property type="protein sequence ID" value="QEV20793.1"/>
    <property type="molecule type" value="Genomic_DNA"/>
</dbReference>
<sequence>MKVRHPGRPPLVPVLVGYGRAGRDLHHHSLRTLAEEGALATGQVLVVDPVRRDDLPHDARWAPDLAAAVAALPEPDRGVFHLTMPAGQRLHALRQLLAAGARRFIVEKPLAPSAHEARQLLALADSAGAQLIPMSVWPSSAVTQEVVGMLRAGRVGRPRSLRIEQHKPRFRRGLDDAAHSSALQIEMPHQVLLALYLCGTPCRLTAGDVWPLPLPDALVPALGGARIGLVHGGPEDAEVTSTLVSDLTSPVRMRRLRLTGTEGEIVAHYPTGGDDPYGQLQVVGEESRRIIPDAPLTRLIEDAYRFHLGEGPRPPGTDPALHLAAMDLLDAAKAAAHARGAAMETPVPHRSREAESC</sequence>
<evidence type="ECO:0000313" key="2">
    <source>
        <dbReference type="Proteomes" id="UP000326553"/>
    </source>
</evidence>
<keyword evidence="2" id="KW-1185">Reference proteome</keyword>
<dbReference type="RefSeq" id="WP_055530549.1">
    <property type="nucleotide sequence ID" value="NZ_CP023695.1"/>
</dbReference>
<dbReference type="SUPFAM" id="SSF51735">
    <property type="entry name" value="NAD(P)-binding Rossmann-fold domains"/>
    <property type="match status" value="1"/>
</dbReference>
<accession>A0A5J6HQS5</accession>
<protein>
    <recommendedName>
        <fullName evidence="3">Gfo/Idh/MocA family oxidoreductase</fullName>
    </recommendedName>
</protein>
<organism evidence="1 2">
    <name type="scientific">Streptomyces alboniger</name>
    <dbReference type="NCBI Taxonomy" id="132473"/>
    <lineage>
        <taxon>Bacteria</taxon>
        <taxon>Bacillati</taxon>
        <taxon>Actinomycetota</taxon>
        <taxon>Actinomycetes</taxon>
        <taxon>Kitasatosporales</taxon>
        <taxon>Streptomycetaceae</taxon>
        <taxon>Streptomyces</taxon>
        <taxon>Streptomyces aurantiacus group</taxon>
    </lineage>
</organism>
<evidence type="ECO:0008006" key="3">
    <source>
        <dbReference type="Google" id="ProtNLM"/>
    </source>
</evidence>
<dbReference type="AlphaFoldDB" id="A0A5J6HQS5"/>
<evidence type="ECO:0000313" key="1">
    <source>
        <dbReference type="EMBL" id="QEV20793.1"/>
    </source>
</evidence>
<name>A0A5J6HQS5_STRAD</name>
<dbReference type="InterPro" id="IPR036291">
    <property type="entry name" value="NAD(P)-bd_dom_sf"/>
</dbReference>
<gene>
    <name evidence="1" type="ORF">CP975_27500</name>
</gene>
<dbReference type="OrthoDB" id="4327503at2"/>
<dbReference type="KEGG" id="salw:CP975_27500"/>
<dbReference type="Gene3D" id="3.30.360.10">
    <property type="entry name" value="Dihydrodipicolinate Reductase, domain 2"/>
    <property type="match status" value="1"/>
</dbReference>
<reference evidence="1 2" key="1">
    <citation type="submission" date="2017-09" db="EMBL/GenBank/DDBJ databases">
        <authorList>
            <person name="Lee N."/>
            <person name="Cho B.-K."/>
        </authorList>
    </citation>
    <scope>NUCLEOTIDE SEQUENCE [LARGE SCALE GENOMIC DNA]</scope>
    <source>
        <strain evidence="1 2">ATCC 12461</strain>
    </source>
</reference>
<dbReference type="Proteomes" id="UP000326553">
    <property type="component" value="Chromosome"/>
</dbReference>
<dbReference type="SUPFAM" id="SSF55347">
    <property type="entry name" value="Glyceraldehyde-3-phosphate dehydrogenase-like, C-terminal domain"/>
    <property type="match status" value="1"/>
</dbReference>
<dbReference type="Gene3D" id="3.40.50.720">
    <property type="entry name" value="NAD(P)-binding Rossmann-like Domain"/>
    <property type="match status" value="1"/>
</dbReference>
<proteinExistence type="predicted"/>